<organism evidence="2">
    <name type="scientific">Podoviridae sp. ctzXp5</name>
    <dbReference type="NCBI Taxonomy" id="2827758"/>
    <lineage>
        <taxon>Viruses</taxon>
        <taxon>Duplodnaviria</taxon>
        <taxon>Heunggongvirae</taxon>
        <taxon>Uroviricota</taxon>
        <taxon>Caudoviricetes</taxon>
    </lineage>
</organism>
<feature type="compositionally biased region" description="Polar residues" evidence="1">
    <location>
        <begin position="30"/>
        <end position="45"/>
    </location>
</feature>
<sequence length="45" mass="5190">MRAIRGHKYITYHTHVKKRVAVATTKTRHPNANITGSKQRPTSYI</sequence>
<accession>A0A8S5TFE3</accession>
<reference evidence="2" key="1">
    <citation type="journal article" date="2021" name="Proc. Natl. Acad. Sci. U.S.A.">
        <title>A Catalog of Tens of Thousands of Viruses from Human Metagenomes Reveals Hidden Associations with Chronic Diseases.</title>
        <authorList>
            <person name="Tisza M.J."/>
            <person name="Buck C.B."/>
        </authorList>
    </citation>
    <scope>NUCLEOTIDE SEQUENCE</scope>
    <source>
        <strain evidence="2">CtzXp5</strain>
    </source>
</reference>
<feature type="region of interest" description="Disordered" evidence="1">
    <location>
        <begin position="25"/>
        <end position="45"/>
    </location>
</feature>
<evidence type="ECO:0000313" key="2">
    <source>
        <dbReference type="EMBL" id="DAF61482.1"/>
    </source>
</evidence>
<protein>
    <submittedName>
        <fullName evidence="2">Uncharacterized protein</fullName>
    </submittedName>
</protein>
<proteinExistence type="predicted"/>
<name>A0A8S5TFE3_9CAUD</name>
<dbReference type="EMBL" id="BK032812">
    <property type="protein sequence ID" value="DAF61482.1"/>
    <property type="molecule type" value="Genomic_DNA"/>
</dbReference>
<evidence type="ECO:0000256" key="1">
    <source>
        <dbReference type="SAM" id="MobiDB-lite"/>
    </source>
</evidence>